<organism evidence="4 5">
    <name type="scientific">Exidia glandulosa HHB12029</name>
    <dbReference type="NCBI Taxonomy" id="1314781"/>
    <lineage>
        <taxon>Eukaryota</taxon>
        <taxon>Fungi</taxon>
        <taxon>Dikarya</taxon>
        <taxon>Basidiomycota</taxon>
        <taxon>Agaricomycotina</taxon>
        <taxon>Agaricomycetes</taxon>
        <taxon>Auriculariales</taxon>
        <taxon>Exidiaceae</taxon>
        <taxon>Exidia</taxon>
    </lineage>
</organism>
<keyword evidence="1" id="KW-0863">Zinc-finger</keyword>
<dbReference type="Pfam" id="PF00096">
    <property type="entry name" value="zf-C2H2"/>
    <property type="match status" value="1"/>
</dbReference>
<dbReference type="GO" id="GO:0008270">
    <property type="term" value="F:zinc ion binding"/>
    <property type="evidence" value="ECO:0007669"/>
    <property type="project" value="UniProtKB-KW"/>
</dbReference>
<dbReference type="InParanoid" id="A0A165KH84"/>
<name>A0A165KH84_EXIGL</name>
<gene>
    <name evidence="4" type="ORF">EXIGLDRAFT_765432</name>
</gene>
<feature type="compositionally biased region" description="Polar residues" evidence="2">
    <location>
        <begin position="1"/>
        <end position="12"/>
    </location>
</feature>
<protein>
    <recommendedName>
        <fullName evidence="3">C2H2-type domain-containing protein</fullName>
    </recommendedName>
</protein>
<sequence>MSFSTNNLNNGVPATPACYAPRPRNRNSKPKPKPKPYTHHLPTPSPSASSSSSTSPSPPPVERWNCGLPGCTKTYGRVHDLVRHLDSAHHSVLRHADDAALLHAGIPSTSFARLRELMGKRTQRTLACAVCGESFSRSDALNRHMDEQGHRPIVSNPAPVSFVPPPLPVPSAPYGYQWQLVPMPAPPLAPALPLVPGPIPTPQLIPMPMDPAPVDPLQSLLDEILALSPSSEPAPAPQPLLGDLHSFPPAPAPEEQFALFPLAELETLCAPVGVPPPSEEDVDAELSQFFVL</sequence>
<feature type="compositionally biased region" description="Low complexity" evidence="2">
    <location>
        <begin position="46"/>
        <end position="55"/>
    </location>
</feature>
<dbReference type="OrthoDB" id="654211at2759"/>
<dbReference type="PROSITE" id="PS50157">
    <property type="entry name" value="ZINC_FINGER_C2H2_2"/>
    <property type="match status" value="1"/>
</dbReference>
<dbReference type="Proteomes" id="UP000077266">
    <property type="component" value="Unassembled WGS sequence"/>
</dbReference>
<keyword evidence="1" id="KW-0479">Metal-binding</keyword>
<accession>A0A165KH84</accession>
<dbReference type="PROSITE" id="PS00028">
    <property type="entry name" value="ZINC_FINGER_C2H2_1"/>
    <property type="match status" value="2"/>
</dbReference>
<reference evidence="4 5" key="1">
    <citation type="journal article" date="2016" name="Mol. Biol. Evol.">
        <title>Comparative Genomics of Early-Diverging Mushroom-Forming Fungi Provides Insights into the Origins of Lignocellulose Decay Capabilities.</title>
        <authorList>
            <person name="Nagy L.G."/>
            <person name="Riley R."/>
            <person name="Tritt A."/>
            <person name="Adam C."/>
            <person name="Daum C."/>
            <person name="Floudas D."/>
            <person name="Sun H."/>
            <person name="Yadav J.S."/>
            <person name="Pangilinan J."/>
            <person name="Larsson K.H."/>
            <person name="Matsuura K."/>
            <person name="Barry K."/>
            <person name="Labutti K."/>
            <person name="Kuo R."/>
            <person name="Ohm R.A."/>
            <person name="Bhattacharya S.S."/>
            <person name="Shirouzu T."/>
            <person name="Yoshinaga Y."/>
            <person name="Martin F.M."/>
            <person name="Grigoriev I.V."/>
            <person name="Hibbett D.S."/>
        </authorList>
    </citation>
    <scope>NUCLEOTIDE SEQUENCE [LARGE SCALE GENOMIC DNA]</scope>
    <source>
        <strain evidence="4 5">HHB12029</strain>
    </source>
</reference>
<feature type="domain" description="C2H2-type" evidence="3">
    <location>
        <begin position="126"/>
        <end position="150"/>
    </location>
</feature>
<evidence type="ECO:0000259" key="3">
    <source>
        <dbReference type="PROSITE" id="PS50157"/>
    </source>
</evidence>
<evidence type="ECO:0000313" key="5">
    <source>
        <dbReference type="Proteomes" id="UP000077266"/>
    </source>
</evidence>
<dbReference type="AlphaFoldDB" id="A0A165KH84"/>
<proteinExistence type="predicted"/>
<feature type="region of interest" description="Disordered" evidence="2">
    <location>
        <begin position="1"/>
        <end position="61"/>
    </location>
</feature>
<dbReference type="Gene3D" id="3.30.160.60">
    <property type="entry name" value="Classic Zinc Finger"/>
    <property type="match status" value="1"/>
</dbReference>
<evidence type="ECO:0000256" key="2">
    <source>
        <dbReference type="SAM" id="MobiDB-lite"/>
    </source>
</evidence>
<dbReference type="SMART" id="SM00355">
    <property type="entry name" value="ZnF_C2H2"/>
    <property type="match status" value="2"/>
</dbReference>
<dbReference type="InterPro" id="IPR013087">
    <property type="entry name" value="Znf_C2H2_type"/>
</dbReference>
<evidence type="ECO:0000313" key="4">
    <source>
        <dbReference type="EMBL" id="KZV96332.1"/>
    </source>
</evidence>
<feature type="compositionally biased region" description="Basic residues" evidence="2">
    <location>
        <begin position="23"/>
        <end position="38"/>
    </location>
</feature>
<evidence type="ECO:0000256" key="1">
    <source>
        <dbReference type="PROSITE-ProRule" id="PRU00042"/>
    </source>
</evidence>
<keyword evidence="1" id="KW-0862">Zinc</keyword>
<keyword evidence="5" id="KW-1185">Reference proteome</keyword>
<dbReference type="EMBL" id="KV425944">
    <property type="protein sequence ID" value="KZV96332.1"/>
    <property type="molecule type" value="Genomic_DNA"/>
</dbReference>